<dbReference type="PANTHER" id="PTHR11709">
    <property type="entry name" value="MULTI-COPPER OXIDASE"/>
    <property type="match status" value="1"/>
</dbReference>
<evidence type="ECO:0000313" key="7">
    <source>
        <dbReference type="EMBL" id="BCK76170.1"/>
    </source>
</evidence>
<feature type="domain" description="Plastocyanin-like" evidence="6">
    <location>
        <begin position="154"/>
        <end position="224"/>
    </location>
</feature>
<evidence type="ECO:0000313" key="8">
    <source>
        <dbReference type="Proteomes" id="UP000516424"/>
    </source>
</evidence>
<dbReference type="InterPro" id="IPR045087">
    <property type="entry name" value="Cu-oxidase_fam"/>
</dbReference>
<dbReference type="InterPro" id="IPR011707">
    <property type="entry name" value="Cu-oxidase-like_N"/>
</dbReference>
<dbReference type="RefSeq" id="WP_231367967.1">
    <property type="nucleotide sequence ID" value="NZ_AP023410.1"/>
</dbReference>
<name>A0AB33ID46_ACEAC</name>
<dbReference type="Pfam" id="PF07732">
    <property type="entry name" value="Cu-oxidase_3"/>
    <property type="match status" value="1"/>
</dbReference>
<keyword evidence="8" id="KW-1185">Reference proteome</keyword>
<evidence type="ECO:0000256" key="3">
    <source>
        <dbReference type="SAM" id="MobiDB-lite"/>
    </source>
</evidence>
<dbReference type="PANTHER" id="PTHR11709:SF518">
    <property type="entry name" value="MULTICOPPER OXIDASE"/>
    <property type="match status" value="1"/>
</dbReference>
<dbReference type="InterPro" id="IPR008972">
    <property type="entry name" value="Cupredoxin"/>
</dbReference>
<evidence type="ECO:0000259" key="5">
    <source>
        <dbReference type="Pfam" id="PF07731"/>
    </source>
</evidence>
<evidence type="ECO:0000256" key="1">
    <source>
        <dbReference type="ARBA" id="ARBA00022723"/>
    </source>
</evidence>
<feature type="chain" id="PRO_5044326444" evidence="4">
    <location>
        <begin position="28"/>
        <end position="743"/>
    </location>
</feature>
<dbReference type="Gene3D" id="2.60.40.420">
    <property type="entry name" value="Cupredoxins - blue copper proteins"/>
    <property type="match status" value="3"/>
</dbReference>
<dbReference type="InterPro" id="IPR002355">
    <property type="entry name" value="Cu_oxidase_Cu_BS"/>
</dbReference>
<feature type="domain" description="Plastocyanin-like" evidence="5">
    <location>
        <begin position="578"/>
        <end position="716"/>
    </location>
</feature>
<keyword evidence="1" id="KW-0479">Metal-binding</keyword>
<dbReference type="InterPro" id="IPR011706">
    <property type="entry name" value="Cu-oxidase_C"/>
</dbReference>
<protein>
    <submittedName>
        <fullName evidence="7">L-ascorbate oxidase</fullName>
    </submittedName>
</protein>
<dbReference type="AlphaFoldDB" id="A0AB33ID46"/>
<evidence type="ECO:0000256" key="4">
    <source>
        <dbReference type="SAM" id="SignalP"/>
    </source>
</evidence>
<dbReference type="Pfam" id="PF07731">
    <property type="entry name" value="Cu-oxidase_2"/>
    <property type="match status" value="1"/>
</dbReference>
<evidence type="ECO:0000256" key="2">
    <source>
        <dbReference type="ARBA" id="ARBA00023002"/>
    </source>
</evidence>
<reference evidence="7 8" key="1">
    <citation type="journal article" date="2011" name="Microbiology">
        <title>Transcriptome response to different carbon sources in Acetobacter aceti.</title>
        <authorList>
            <person name="Sakurai K."/>
            <person name="Arai H."/>
            <person name="Ishii M."/>
            <person name="Igarashi Y."/>
        </authorList>
    </citation>
    <scope>NUCLEOTIDE SEQUENCE [LARGE SCALE GENOMIC DNA]</scope>
    <source>
        <strain evidence="7 8">NBRC 14818</strain>
    </source>
</reference>
<keyword evidence="4" id="KW-0732">Signal</keyword>
<dbReference type="SUPFAM" id="SSF49503">
    <property type="entry name" value="Cupredoxins"/>
    <property type="match status" value="3"/>
</dbReference>
<gene>
    <name evidence="7" type="ORF">EMQ_1776</name>
</gene>
<dbReference type="PROSITE" id="PS00080">
    <property type="entry name" value="MULTICOPPER_OXIDASE2"/>
    <property type="match status" value="1"/>
</dbReference>
<dbReference type="CDD" id="cd13853">
    <property type="entry name" value="CuRO_1_Tth-MCO_like"/>
    <property type="match status" value="1"/>
</dbReference>
<proteinExistence type="predicted"/>
<organism evidence="7 8">
    <name type="scientific">Acetobacter aceti NBRC 14818</name>
    <dbReference type="NCBI Taxonomy" id="887700"/>
    <lineage>
        <taxon>Bacteria</taxon>
        <taxon>Pseudomonadati</taxon>
        <taxon>Pseudomonadota</taxon>
        <taxon>Alphaproteobacteria</taxon>
        <taxon>Acetobacterales</taxon>
        <taxon>Acetobacteraceae</taxon>
        <taxon>Acetobacter</taxon>
        <taxon>Acetobacter subgen. Acetobacter</taxon>
    </lineage>
</organism>
<evidence type="ECO:0000259" key="6">
    <source>
        <dbReference type="Pfam" id="PF07732"/>
    </source>
</evidence>
<accession>A0AB33ID46</accession>
<feature type="compositionally biased region" description="Low complexity" evidence="3">
    <location>
        <begin position="724"/>
        <end position="735"/>
    </location>
</feature>
<dbReference type="GO" id="GO:0016491">
    <property type="term" value="F:oxidoreductase activity"/>
    <property type="evidence" value="ECO:0007669"/>
    <property type="project" value="UniProtKB-KW"/>
</dbReference>
<sequence>MSLQKLYCAGVLTGSVLLCFPSASIHAQTMFPEVKDRDFPAFNHAFKEPSHPGFWSSHLREIQSTCGANTVRRSGTTVTADLTLAYSHNHIWNPQENENDLVRLRSYNGCLAAPTIVVSPGDELKINLQNNLPVDPASDCPKTLNTPACFNRQNLHLHGMHVSPEGHADNVMHTVMPAGGTWDYRYAIPATHAAGTFWYHAHQHGATSIGVASGEEGALIVRGRRRYGDRARNDDVVDIDTILHDRSGTPIAERIMLFEQIPYGCFSDATHSTLLQDSTTGSWTCPKGTEGGVENFRNQFISSRKNADGTSRDAWMLSGRYTLVNGETQPVLHVRAGEVERWRMIAGGVHDTLNIQIVKALSGDSEKHLRLPRYARQSSSEMTCDGETVGQYEIAADGLTRQNISRKDINYLYPGQRSDALVTFRQPGLYCVIDQGGDTLNTVIPRRSRPQGKSPSVIAAVSVEDNDTPHVEQQSETTQIRRLLQEGSEGLPVFVRARLARFDLSDFAYFPEGMMPGQDLSDLSITHHPTAFFGSLTMPLVSGAVLPPGQAMPDTSINGMIGLVQNELVTVDGTSALPFSMDPTHIYHVHLGDVDEWRIGARTMGTGTAAGQHVFHIHVNPVEIMDIIDDNTDESIFMSGGRCKLKYRLKNDSDADDADYSPEFCDQYHVFRDSLFVKPGFTTVVRTRYEDFTGDAMLHCHILDHEDQGMMTYVSIDGDQQNQMSSMSGADMSAMEPEHSGAM</sequence>
<feature type="region of interest" description="Disordered" evidence="3">
    <location>
        <begin position="722"/>
        <end position="743"/>
    </location>
</feature>
<dbReference type="EMBL" id="AP023410">
    <property type="protein sequence ID" value="BCK76170.1"/>
    <property type="molecule type" value="Genomic_DNA"/>
</dbReference>
<dbReference type="GO" id="GO:0005507">
    <property type="term" value="F:copper ion binding"/>
    <property type="evidence" value="ECO:0007669"/>
    <property type="project" value="InterPro"/>
</dbReference>
<feature type="signal peptide" evidence="4">
    <location>
        <begin position="1"/>
        <end position="27"/>
    </location>
</feature>
<dbReference type="Proteomes" id="UP000516424">
    <property type="component" value="Chromosome"/>
</dbReference>
<keyword evidence="2" id="KW-0560">Oxidoreductase</keyword>